<evidence type="ECO:0000313" key="13">
    <source>
        <dbReference type="Proteomes" id="UP001164776"/>
    </source>
</evidence>
<evidence type="ECO:0000256" key="3">
    <source>
        <dbReference type="ARBA" id="ARBA00022737"/>
    </source>
</evidence>
<evidence type="ECO:0000256" key="7">
    <source>
        <dbReference type="SAM" id="MobiDB-lite"/>
    </source>
</evidence>
<keyword evidence="4" id="KW-0547">Nucleotide-binding</keyword>
<dbReference type="InterPro" id="IPR032675">
    <property type="entry name" value="LRR_dom_sf"/>
</dbReference>
<dbReference type="PANTHER" id="PTHR36766">
    <property type="entry name" value="PLANT BROAD-SPECTRUM MILDEW RESISTANCE PROTEIN RPW8"/>
    <property type="match status" value="1"/>
</dbReference>
<evidence type="ECO:0000259" key="8">
    <source>
        <dbReference type="Pfam" id="PF00931"/>
    </source>
</evidence>
<organism evidence="12 13">
    <name type="scientific">Paspalum vaginatum</name>
    <name type="common">seashore paspalum</name>
    <dbReference type="NCBI Taxonomy" id="158149"/>
    <lineage>
        <taxon>Eukaryota</taxon>
        <taxon>Viridiplantae</taxon>
        <taxon>Streptophyta</taxon>
        <taxon>Embryophyta</taxon>
        <taxon>Tracheophyta</taxon>
        <taxon>Spermatophyta</taxon>
        <taxon>Magnoliopsida</taxon>
        <taxon>Liliopsida</taxon>
        <taxon>Poales</taxon>
        <taxon>Poaceae</taxon>
        <taxon>PACMAD clade</taxon>
        <taxon>Panicoideae</taxon>
        <taxon>Andropogonodae</taxon>
        <taxon>Paspaleae</taxon>
        <taxon>Paspalinae</taxon>
        <taxon>Paspalum</taxon>
    </lineage>
</organism>
<dbReference type="InterPro" id="IPR056789">
    <property type="entry name" value="LRR_R13L1-DRL21"/>
</dbReference>
<dbReference type="Gene3D" id="3.80.10.10">
    <property type="entry name" value="Ribonuclease Inhibitor"/>
    <property type="match status" value="2"/>
</dbReference>
<feature type="domain" description="NB-ARC" evidence="8">
    <location>
        <begin position="212"/>
        <end position="349"/>
    </location>
</feature>
<evidence type="ECO:0000256" key="2">
    <source>
        <dbReference type="ARBA" id="ARBA00022614"/>
    </source>
</evidence>
<dbReference type="AlphaFoldDB" id="A0A9W7X958"/>
<dbReference type="Pfam" id="PF18052">
    <property type="entry name" value="Rx_N"/>
    <property type="match status" value="1"/>
</dbReference>
<dbReference type="EMBL" id="MU629926">
    <property type="protein sequence ID" value="KAJ1254706.1"/>
    <property type="molecule type" value="Genomic_DNA"/>
</dbReference>
<feature type="domain" description="Disease resistance protein winged helix" evidence="10">
    <location>
        <begin position="352"/>
        <end position="407"/>
    </location>
</feature>
<dbReference type="InterPro" id="IPR002182">
    <property type="entry name" value="NB-ARC"/>
</dbReference>
<keyword evidence="2" id="KW-0433">Leucine-rich repeat</keyword>
<evidence type="ECO:0000256" key="4">
    <source>
        <dbReference type="ARBA" id="ARBA00022741"/>
    </source>
</evidence>
<dbReference type="Pfam" id="PF00931">
    <property type="entry name" value="NB-ARC"/>
    <property type="match status" value="1"/>
</dbReference>
<dbReference type="InterPro" id="IPR027417">
    <property type="entry name" value="P-loop_NTPase"/>
</dbReference>
<dbReference type="Gene3D" id="1.20.5.4130">
    <property type="match status" value="1"/>
</dbReference>
<comment type="caution">
    <text evidence="12">The sequence shown here is derived from an EMBL/GenBank/DDBJ whole genome shotgun (WGS) entry which is preliminary data.</text>
</comment>
<dbReference type="GO" id="GO:0043531">
    <property type="term" value="F:ADP binding"/>
    <property type="evidence" value="ECO:0007669"/>
    <property type="project" value="InterPro"/>
</dbReference>
<sequence length="829" mass="93858">MLTHFLTHCQNTALLVDLPHHLSLMATILASFVGSCAKKLQDTIADEAILILCVKEELTELQRRLDLIQHFLHDAEQRSIEESAVHTWLGQLRDAMYDADDIIDLAISKGNKLLPNHSLSSPSRSNTCKGLFISSCFTNIQTRHEVAVKIRNLKKRIDKISKDKVFSSLTNTLSTGTILAPKQRRSSNLVEPNLVGKEIIQACREIVDLVLAHKENKSYKLAILGTGGVGKTTLAQKIYNDQKIKGFFNRQAWVCISKDYSEVAILQEILRRLEVKYMQDESIQELQSRLEQAIKGKTFFLVLDDVWKSDPWINLLRIPLYAVATGIILLTTRIDTVSVEIGVDHTYRVDLMMWVAEGFIHEEDGQLVEDTAEEYYFELIYRNLLQPENLYVDLSRCRVQDLLRGLACHLSREECFIGDPESIRTNVMSRFRRISVVTEKDMVVLPGMEKDKYKRCDSLHSLPLGITKLCNLRHLGLGSTPINQVPKGIRKLEFLNDLEEFPISGGSDNNNGMQDGWNLEELGPLMQLRRLDMIKLERAGPYDSYSEDDVINIEKTFELLIPADNLEDLAFYNYFGRRFPTWLDTATHFPSLQYLNLMDCNSCVHLPAIGQLPNLKYLQINGAAAVTKIGPEFIGHGVCDLRSAEAVAFPKLEKLLINEMPNWEEWTFVAEGEGTTSVDKEGGEDGASAKQKGEGSPPSMQLLPRLKSLALVDCPKLTALPRQMGLETSSLKKLQLSDVQSLKVVENLAFLSECLVIARCEGLERVSNIPLVRELRITCCPNLRRVEELGSLEQLWLDEDTKDLSSLWVPGLKHQRHGEELDVYTWPRD</sequence>
<proteinExistence type="inferred from homology"/>
<name>A0A9W7X958_9POAL</name>
<dbReference type="GO" id="GO:0006952">
    <property type="term" value="P:defense response"/>
    <property type="evidence" value="ECO:0007669"/>
    <property type="project" value="UniProtKB-KW"/>
</dbReference>
<dbReference type="InterPro" id="IPR058922">
    <property type="entry name" value="WHD_DRP"/>
</dbReference>
<protein>
    <submittedName>
        <fullName evidence="12">Uncharacterized protein</fullName>
    </submittedName>
</protein>
<feature type="region of interest" description="Disordered" evidence="7">
    <location>
        <begin position="675"/>
        <end position="699"/>
    </location>
</feature>
<dbReference type="GO" id="GO:0005524">
    <property type="term" value="F:ATP binding"/>
    <property type="evidence" value="ECO:0007669"/>
    <property type="project" value="UniProtKB-KW"/>
</dbReference>
<reference evidence="12 13" key="1">
    <citation type="submission" date="2022-10" db="EMBL/GenBank/DDBJ databases">
        <title>WGS assembly of Paspalum vaginatum 540-79.</title>
        <authorList>
            <person name="Sun G."/>
            <person name="Wase N."/>
            <person name="Shu S."/>
            <person name="Jenkins J."/>
            <person name="Zhou B."/>
            <person name="Torres-Rodriguez J."/>
            <person name="Chen C."/>
            <person name="Sandor L."/>
            <person name="Plott C."/>
            <person name="Yoshinga Y."/>
            <person name="Daum C."/>
            <person name="Qi P."/>
            <person name="Barry K."/>
            <person name="Lipzen A."/>
            <person name="Berry L."/>
            <person name="Pedersen C."/>
            <person name="Gottilla T."/>
            <person name="Foltz A."/>
            <person name="Yu H."/>
            <person name="O'Malley R."/>
            <person name="Zhang C."/>
            <person name="Devos K."/>
            <person name="Sigmon B."/>
            <person name="Yu B."/>
            <person name="Obata T."/>
            <person name="Schmutz J."/>
            <person name="Schnable J."/>
        </authorList>
    </citation>
    <scope>NUCLEOTIDE SEQUENCE [LARGE SCALE GENOMIC DNA]</scope>
    <source>
        <strain evidence="13">cv. 540-79</strain>
    </source>
</reference>
<keyword evidence="3" id="KW-0677">Repeat</keyword>
<dbReference type="SUPFAM" id="SSF52540">
    <property type="entry name" value="P-loop containing nucleoside triphosphate hydrolases"/>
    <property type="match status" value="1"/>
</dbReference>
<dbReference type="InterPro" id="IPR038005">
    <property type="entry name" value="RX-like_CC"/>
</dbReference>
<evidence type="ECO:0000259" key="11">
    <source>
        <dbReference type="Pfam" id="PF25019"/>
    </source>
</evidence>
<comment type="similarity">
    <text evidence="1">Belongs to the disease resistance NB-LRR family.</text>
</comment>
<gene>
    <name evidence="12" type="ORF">BS78_K340500</name>
</gene>
<evidence type="ECO:0000259" key="10">
    <source>
        <dbReference type="Pfam" id="PF23559"/>
    </source>
</evidence>
<keyword evidence="6" id="KW-0067">ATP-binding</keyword>
<dbReference type="CDD" id="cd14798">
    <property type="entry name" value="RX-CC_like"/>
    <property type="match status" value="1"/>
</dbReference>
<dbReference type="Proteomes" id="UP001164776">
    <property type="component" value="Unassembled WGS sequence"/>
</dbReference>
<dbReference type="PRINTS" id="PR00364">
    <property type="entry name" value="DISEASERSIST"/>
</dbReference>
<evidence type="ECO:0000256" key="6">
    <source>
        <dbReference type="ARBA" id="ARBA00022840"/>
    </source>
</evidence>
<keyword evidence="13" id="KW-1185">Reference proteome</keyword>
<dbReference type="FunFam" id="3.40.50.300:FF:001091">
    <property type="entry name" value="Probable disease resistance protein At1g61300"/>
    <property type="match status" value="1"/>
</dbReference>
<dbReference type="Pfam" id="PF25019">
    <property type="entry name" value="LRR_R13L1-DRL21"/>
    <property type="match status" value="1"/>
</dbReference>
<keyword evidence="5" id="KW-0611">Plant defense</keyword>
<dbReference type="Pfam" id="PF23559">
    <property type="entry name" value="WHD_DRP"/>
    <property type="match status" value="1"/>
</dbReference>
<dbReference type="InterPro" id="IPR041118">
    <property type="entry name" value="Rx_N"/>
</dbReference>
<evidence type="ECO:0000313" key="12">
    <source>
        <dbReference type="EMBL" id="KAJ1254706.1"/>
    </source>
</evidence>
<feature type="domain" description="Disease resistance N-terminal" evidence="9">
    <location>
        <begin position="32"/>
        <end position="111"/>
    </location>
</feature>
<evidence type="ECO:0000259" key="9">
    <source>
        <dbReference type="Pfam" id="PF18052"/>
    </source>
</evidence>
<evidence type="ECO:0000256" key="5">
    <source>
        <dbReference type="ARBA" id="ARBA00022821"/>
    </source>
</evidence>
<evidence type="ECO:0000256" key="1">
    <source>
        <dbReference type="ARBA" id="ARBA00008894"/>
    </source>
</evidence>
<dbReference type="Gene3D" id="3.40.50.300">
    <property type="entry name" value="P-loop containing nucleotide triphosphate hydrolases"/>
    <property type="match status" value="1"/>
</dbReference>
<dbReference type="PANTHER" id="PTHR36766:SF70">
    <property type="entry name" value="DISEASE RESISTANCE PROTEIN RGA4"/>
    <property type="match status" value="1"/>
</dbReference>
<dbReference type="GO" id="GO:0051707">
    <property type="term" value="P:response to other organism"/>
    <property type="evidence" value="ECO:0007669"/>
    <property type="project" value="UniProtKB-ARBA"/>
</dbReference>
<dbReference type="OrthoDB" id="1050628at2759"/>
<feature type="domain" description="R13L1/DRL21-like LRR repeat region" evidence="11">
    <location>
        <begin position="532"/>
        <end position="621"/>
    </location>
</feature>
<dbReference type="SUPFAM" id="SSF52058">
    <property type="entry name" value="L domain-like"/>
    <property type="match status" value="1"/>
</dbReference>
<accession>A0A9W7X958</accession>